<feature type="compositionally biased region" description="Low complexity" evidence="1">
    <location>
        <begin position="165"/>
        <end position="208"/>
    </location>
</feature>
<dbReference type="EMBL" id="ASPP01011216">
    <property type="protein sequence ID" value="ETO21879.1"/>
    <property type="molecule type" value="Genomic_DNA"/>
</dbReference>
<protein>
    <submittedName>
        <fullName evidence="2">Uncharacterized protein</fullName>
    </submittedName>
</protein>
<evidence type="ECO:0000256" key="1">
    <source>
        <dbReference type="SAM" id="MobiDB-lite"/>
    </source>
</evidence>
<feature type="compositionally biased region" description="Polar residues" evidence="1">
    <location>
        <begin position="152"/>
        <end position="164"/>
    </location>
</feature>
<feature type="compositionally biased region" description="Basic and acidic residues" evidence="1">
    <location>
        <begin position="1"/>
        <end position="21"/>
    </location>
</feature>
<proteinExistence type="predicted"/>
<gene>
    <name evidence="2" type="ORF">RFI_15325</name>
</gene>
<evidence type="ECO:0000313" key="3">
    <source>
        <dbReference type="Proteomes" id="UP000023152"/>
    </source>
</evidence>
<dbReference type="Proteomes" id="UP000023152">
    <property type="component" value="Unassembled WGS sequence"/>
</dbReference>
<sequence length="284" mass="30913">MSFEDRKVSKERIKPSLEDVYGKGSSRRMEGYGNGNLSPGRGNLSIPDKSYRSSIGASKIGLASSRLSSLGQLPTNVSLPAAWFHPTYSVFSKIGMEAMMQSFEQKRATAQKSSGTSNQKRPQLGAISPKKSKSNLDTNGSEDENDDIVTVSPKTVSPTLQERVSNGNIKISSSTTSNTNNNNSNNNNNNGNSNSNNNSNTNNNNIKSNSKCGMFGMFLKPNDMSEEDWIIHILEFEASGEWVEARESLSGRILWFNSKSFRIVFDNPPPGVSPVSATVVAKTV</sequence>
<evidence type="ECO:0000313" key="2">
    <source>
        <dbReference type="EMBL" id="ETO21879.1"/>
    </source>
</evidence>
<keyword evidence="3" id="KW-1185">Reference proteome</keyword>
<reference evidence="2 3" key="1">
    <citation type="journal article" date="2013" name="Curr. Biol.">
        <title>The Genome of the Foraminiferan Reticulomyxa filosa.</title>
        <authorList>
            <person name="Glockner G."/>
            <person name="Hulsmann N."/>
            <person name="Schleicher M."/>
            <person name="Noegel A.A."/>
            <person name="Eichinger L."/>
            <person name="Gallinger C."/>
            <person name="Pawlowski J."/>
            <person name="Sierra R."/>
            <person name="Euteneuer U."/>
            <person name="Pillet L."/>
            <person name="Moustafa A."/>
            <person name="Platzer M."/>
            <person name="Groth M."/>
            <person name="Szafranski K."/>
            <person name="Schliwa M."/>
        </authorList>
    </citation>
    <scope>NUCLEOTIDE SEQUENCE [LARGE SCALE GENOMIC DNA]</scope>
</reference>
<feature type="region of interest" description="Disordered" evidence="1">
    <location>
        <begin position="105"/>
        <end position="208"/>
    </location>
</feature>
<dbReference type="AlphaFoldDB" id="X6N823"/>
<comment type="caution">
    <text evidence="2">The sequence shown here is derived from an EMBL/GenBank/DDBJ whole genome shotgun (WGS) entry which is preliminary data.</text>
</comment>
<accession>X6N823</accession>
<feature type="compositionally biased region" description="Polar residues" evidence="1">
    <location>
        <begin position="108"/>
        <end position="121"/>
    </location>
</feature>
<organism evidence="2 3">
    <name type="scientific">Reticulomyxa filosa</name>
    <dbReference type="NCBI Taxonomy" id="46433"/>
    <lineage>
        <taxon>Eukaryota</taxon>
        <taxon>Sar</taxon>
        <taxon>Rhizaria</taxon>
        <taxon>Retaria</taxon>
        <taxon>Foraminifera</taxon>
        <taxon>Monothalamids</taxon>
        <taxon>Reticulomyxidae</taxon>
        <taxon>Reticulomyxa</taxon>
    </lineage>
</organism>
<name>X6N823_RETFI</name>
<feature type="region of interest" description="Disordered" evidence="1">
    <location>
        <begin position="1"/>
        <end position="46"/>
    </location>
</feature>